<dbReference type="InParanoid" id="A0A409X0V1"/>
<feature type="chain" id="PRO_5018974815" description="Cell wall protein PhiA" evidence="1">
    <location>
        <begin position="20"/>
        <end position="182"/>
    </location>
</feature>
<dbReference type="AlphaFoldDB" id="A0A409X0V1"/>
<dbReference type="Proteomes" id="UP000284842">
    <property type="component" value="Unassembled WGS sequence"/>
</dbReference>
<evidence type="ECO:0000256" key="1">
    <source>
        <dbReference type="SAM" id="SignalP"/>
    </source>
</evidence>
<proteinExistence type="predicted"/>
<dbReference type="OrthoDB" id="2818001at2759"/>
<evidence type="ECO:0008006" key="4">
    <source>
        <dbReference type="Google" id="ProtNLM"/>
    </source>
</evidence>
<dbReference type="EMBL" id="NHTK01004882">
    <property type="protein sequence ID" value="PPQ84418.1"/>
    <property type="molecule type" value="Genomic_DNA"/>
</dbReference>
<evidence type="ECO:0000313" key="3">
    <source>
        <dbReference type="Proteomes" id="UP000284842"/>
    </source>
</evidence>
<comment type="caution">
    <text evidence="2">The sequence shown here is derived from an EMBL/GenBank/DDBJ whole genome shotgun (WGS) entry which is preliminary data.</text>
</comment>
<keyword evidence="1" id="KW-0732">Signal</keyword>
<reference evidence="2 3" key="1">
    <citation type="journal article" date="2018" name="Evol. Lett.">
        <title>Horizontal gene cluster transfer increased hallucinogenic mushroom diversity.</title>
        <authorList>
            <person name="Reynolds H.T."/>
            <person name="Vijayakumar V."/>
            <person name="Gluck-Thaler E."/>
            <person name="Korotkin H.B."/>
            <person name="Matheny P.B."/>
            <person name="Slot J.C."/>
        </authorList>
    </citation>
    <scope>NUCLEOTIDE SEQUENCE [LARGE SCALE GENOMIC DNA]</scope>
    <source>
        <strain evidence="2 3">2629</strain>
    </source>
</reference>
<accession>A0A409X0V1</accession>
<name>A0A409X0V1_9AGAR</name>
<evidence type="ECO:0000313" key="2">
    <source>
        <dbReference type="EMBL" id="PPQ84418.1"/>
    </source>
</evidence>
<organism evidence="2 3">
    <name type="scientific">Panaeolus cyanescens</name>
    <dbReference type="NCBI Taxonomy" id="181874"/>
    <lineage>
        <taxon>Eukaryota</taxon>
        <taxon>Fungi</taxon>
        <taxon>Dikarya</taxon>
        <taxon>Basidiomycota</taxon>
        <taxon>Agaricomycotina</taxon>
        <taxon>Agaricomycetes</taxon>
        <taxon>Agaricomycetidae</taxon>
        <taxon>Agaricales</taxon>
        <taxon>Agaricineae</taxon>
        <taxon>Galeropsidaceae</taxon>
        <taxon>Panaeolus</taxon>
    </lineage>
</organism>
<gene>
    <name evidence="2" type="ORF">CVT24_009815</name>
</gene>
<feature type="signal peptide" evidence="1">
    <location>
        <begin position="1"/>
        <end position="19"/>
    </location>
</feature>
<protein>
    <recommendedName>
        <fullName evidence="4">Cell wall protein PhiA</fullName>
    </recommendedName>
</protein>
<keyword evidence="3" id="KW-1185">Reference proteome</keyword>
<sequence>MKFTSVSASLALLVSMVSAARVPNADTPTFYLVSSSQTAGSNLLPLRINGGSGGYSTLKGTGPIGQFYFYQGHLVALDPNGSTSTYRPNIGRVLGSTGCSTYGNLGFVQGSSSNKCAKYDGFQIQVDPENGQLGSRLTVDFTGAFYSCGAGEDVVYKVNPNDGPSGCNRIDLWTVPVSPVNP</sequence>